<dbReference type="EMBL" id="JAGSOG010000094">
    <property type="protein sequence ID" value="MBR7835400.1"/>
    <property type="molecule type" value="Genomic_DNA"/>
</dbReference>
<keyword evidence="9" id="KW-1185">Reference proteome</keyword>
<evidence type="ECO:0000256" key="7">
    <source>
        <dbReference type="ARBA" id="ARBA00023033"/>
    </source>
</evidence>
<reference evidence="8" key="1">
    <citation type="submission" date="2021-04" db="EMBL/GenBank/DDBJ databases">
        <title>Genome based classification of Actinospica acidithermotolerans sp. nov., an actinobacterium isolated from an Indonesian hot spring.</title>
        <authorList>
            <person name="Kusuma A.B."/>
            <person name="Putra K.E."/>
            <person name="Nafisah S."/>
            <person name="Loh J."/>
            <person name="Nouioui I."/>
            <person name="Goodfellow M."/>
        </authorList>
    </citation>
    <scope>NUCLEOTIDE SEQUENCE</scope>
    <source>
        <strain evidence="8">CSCA 57</strain>
    </source>
</reference>
<dbReference type="InterPro" id="IPR020946">
    <property type="entry name" value="Flavin_mOase-like"/>
</dbReference>
<evidence type="ECO:0000313" key="9">
    <source>
        <dbReference type="Proteomes" id="UP000675781"/>
    </source>
</evidence>
<comment type="cofactor">
    <cofactor evidence="1">
        <name>FAD</name>
        <dbReference type="ChEBI" id="CHEBI:57692"/>
    </cofactor>
</comment>
<dbReference type="InterPro" id="IPR051820">
    <property type="entry name" value="FAD-binding_MO"/>
</dbReference>
<proteinExistence type="inferred from homology"/>
<evidence type="ECO:0000256" key="5">
    <source>
        <dbReference type="ARBA" id="ARBA00022857"/>
    </source>
</evidence>
<dbReference type="PRINTS" id="PR00411">
    <property type="entry name" value="PNDRDTASEI"/>
</dbReference>
<keyword evidence="4" id="KW-0274">FAD</keyword>
<dbReference type="InterPro" id="IPR036188">
    <property type="entry name" value="FAD/NAD-bd_sf"/>
</dbReference>
<dbReference type="Pfam" id="PF13450">
    <property type="entry name" value="NAD_binding_8"/>
    <property type="match status" value="1"/>
</dbReference>
<evidence type="ECO:0000256" key="6">
    <source>
        <dbReference type="ARBA" id="ARBA00023002"/>
    </source>
</evidence>
<evidence type="ECO:0000313" key="8">
    <source>
        <dbReference type="EMBL" id="MBR7835400.1"/>
    </source>
</evidence>
<evidence type="ECO:0000256" key="3">
    <source>
        <dbReference type="ARBA" id="ARBA00022630"/>
    </source>
</evidence>
<dbReference type="GO" id="GO:0050661">
    <property type="term" value="F:NADP binding"/>
    <property type="evidence" value="ECO:0007669"/>
    <property type="project" value="InterPro"/>
</dbReference>
<evidence type="ECO:0000256" key="2">
    <source>
        <dbReference type="ARBA" id="ARBA00010139"/>
    </source>
</evidence>
<dbReference type="AlphaFoldDB" id="A0A941EMZ6"/>
<dbReference type="SUPFAM" id="SSF51905">
    <property type="entry name" value="FAD/NAD(P)-binding domain"/>
    <property type="match status" value="1"/>
</dbReference>
<comment type="similarity">
    <text evidence="2">Belongs to the FAD-binding monooxygenase family.</text>
</comment>
<accession>A0A941EMZ6</accession>
<evidence type="ECO:0000256" key="4">
    <source>
        <dbReference type="ARBA" id="ARBA00022827"/>
    </source>
</evidence>
<dbReference type="GO" id="GO:0050660">
    <property type="term" value="F:flavin adenine dinucleotide binding"/>
    <property type="evidence" value="ECO:0007669"/>
    <property type="project" value="InterPro"/>
</dbReference>
<dbReference type="PANTHER" id="PTHR43872:SF1">
    <property type="entry name" value="MONOOXYGENASE, PUTATIVE (AFU_ORTHOLOGUE AFUA_8G02570)-RELATED"/>
    <property type="match status" value="1"/>
</dbReference>
<dbReference type="RefSeq" id="WP_212529894.1">
    <property type="nucleotide sequence ID" value="NZ_JAGSOG010000094.1"/>
</dbReference>
<dbReference type="GO" id="GO:0004499">
    <property type="term" value="F:N,N-dimethylaniline monooxygenase activity"/>
    <property type="evidence" value="ECO:0007669"/>
    <property type="project" value="InterPro"/>
</dbReference>
<keyword evidence="7" id="KW-0503">Monooxygenase</keyword>
<dbReference type="Gene3D" id="3.50.50.60">
    <property type="entry name" value="FAD/NAD(P)-binding domain"/>
    <property type="match status" value="3"/>
</dbReference>
<gene>
    <name evidence="8" type="ORF">KDL01_19150</name>
</gene>
<name>A0A941EMZ6_9ACTN</name>
<keyword evidence="5" id="KW-0521">NADP</keyword>
<dbReference type="FunFam" id="3.50.50.60:FF:000228">
    <property type="entry name" value="FAD-containing monooxygenase EthA"/>
    <property type="match status" value="1"/>
</dbReference>
<dbReference type="Proteomes" id="UP000675781">
    <property type="component" value="Unassembled WGS sequence"/>
</dbReference>
<dbReference type="Pfam" id="PF00743">
    <property type="entry name" value="FMO-like"/>
    <property type="match status" value="1"/>
</dbReference>
<sequence length="485" mass="53278">MSTTAAPPVDVLIVGAGLSGIGAGCRLRISCPSTSFAILESRSASGGTWDLFRYPGVRSDSDMHTLGYRFRPWTGTTALADGPEILRYVRETAEQYGVDRRIEYGVRVVGAHWSCADARWTVTVRDAASGEESTRTCRFLYLCTGYYRYDEGYTPEFAGREEFGGTVVHPQQWPDTLDVHGKRVVVIGSGATAVTLVPALAREGAQVTMLQRSPSYIFSLPSRDPVAAALGRVLPEGLSYRAVRWKNIKIATALYQFCQKHPRRARALLQGAVRRRLPAGYDVDTHFTPAYGPWDQRLCLVPDADLFQAIASGGADVVTDRIDRFTRSGLRLASGRELPADVVVTATGLNLLPLGGIGLSLDGEPVEVSEHVVYKGMMLDGVPNLVFALGYTNASWTLKVDLVAECFTRILRHMDAHGRTVAVPRLPEVPMTRTPFIEMTSGYFERSRKLLPLQGESAPWRLRQHYPTDARLLRGPVDDGALTFG</sequence>
<comment type="caution">
    <text evidence="8">The sequence shown here is derived from an EMBL/GenBank/DDBJ whole genome shotgun (WGS) entry which is preliminary data.</text>
</comment>
<protein>
    <submittedName>
        <fullName evidence="8">NAD(P)/FAD-dependent oxidoreductase</fullName>
    </submittedName>
</protein>
<keyword evidence="3" id="KW-0285">Flavoprotein</keyword>
<evidence type="ECO:0000256" key="1">
    <source>
        <dbReference type="ARBA" id="ARBA00001974"/>
    </source>
</evidence>
<organism evidence="8 9">
    <name type="scientific">Actinospica durhamensis</name>
    <dbReference type="NCBI Taxonomy" id="1508375"/>
    <lineage>
        <taxon>Bacteria</taxon>
        <taxon>Bacillati</taxon>
        <taxon>Actinomycetota</taxon>
        <taxon>Actinomycetes</taxon>
        <taxon>Catenulisporales</taxon>
        <taxon>Actinospicaceae</taxon>
        <taxon>Actinospica</taxon>
    </lineage>
</organism>
<keyword evidence="6" id="KW-0560">Oxidoreductase</keyword>
<dbReference type="PANTHER" id="PTHR43872">
    <property type="entry name" value="MONOOXYGENASE, PUTATIVE (AFU_ORTHOLOGUE AFUA_8G02570)-RELATED"/>
    <property type="match status" value="1"/>
</dbReference>